<organism evidence="7 8">
    <name type="scientific">Taxus chinensis</name>
    <name type="common">Chinese yew</name>
    <name type="synonym">Taxus wallichiana var. chinensis</name>
    <dbReference type="NCBI Taxonomy" id="29808"/>
    <lineage>
        <taxon>Eukaryota</taxon>
        <taxon>Viridiplantae</taxon>
        <taxon>Streptophyta</taxon>
        <taxon>Embryophyta</taxon>
        <taxon>Tracheophyta</taxon>
        <taxon>Spermatophyta</taxon>
        <taxon>Pinopsida</taxon>
        <taxon>Pinidae</taxon>
        <taxon>Conifers II</taxon>
        <taxon>Cupressales</taxon>
        <taxon>Taxaceae</taxon>
        <taxon>Taxus</taxon>
    </lineage>
</organism>
<feature type="compositionally biased region" description="Basic and acidic residues" evidence="5">
    <location>
        <begin position="189"/>
        <end position="211"/>
    </location>
</feature>
<dbReference type="PROSITE" id="PS51477">
    <property type="entry name" value="PAH"/>
    <property type="match status" value="1"/>
</dbReference>
<dbReference type="Gene3D" id="1.20.1160.11">
    <property type="entry name" value="Paired amphipathic helix"/>
    <property type="match status" value="3"/>
</dbReference>
<comment type="caution">
    <text evidence="7">The sequence shown here is derived from an EMBL/GenBank/DDBJ whole genome shotgun (WGS) entry which is preliminary data.</text>
</comment>
<sequence length="476" mass="56115">SENSVSSGGFLNQLEAYLKQVRDTFKDNSLIYDNFSERMSHFMQHRIHTSNVIDVKIQFLHHRHLRLGFNTFVPKDCEKVAFVYDKAIDYFDKVQRRFRNDEQTHVKFLKILKRYKEGRKSINEVCEKIVKLFEDHSDLVEEFESFLFDPECGETLFNSPKRGKFNGSKGDCDQKTEKSRGGTFTVEIEQTKTPERETINEENRDHNESHGRTFTVEIEQTKMPERETTDEENRDRNESHGKDKEYKQDANELLENVKAKLQDFNQFQEFLKYLDDYSLQIIDQYQLQSLVSNIIGKDEALMDGFNDFISQLEKIGIAAKDNKIQESNEESNKIQDLSNPELSFLLRKDYKSDEACSKKICKNRYEEIISYCEEDRFELDMLLETTAATIQRMENLQDDTVNNDGEFRIEKHLTDVNLLSIERIYGDFAIDMIDQFRKRTAKAFPVILTRLKQKHKEQSRCLEDLNKIWAAVYANN</sequence>
<feature type="compositionally biased region" description="Basic and acidic residues" evidence="5">
    <location>
        <begin position="170"/>
        <end position="180"/>
    </location>
</feature>
<dbReference type="InterPro" id="IPR013194">
    <property type="entry name" value="HDAC_interact_dom"/>
</dbReference>
<evidence type="ECO:0000256" key="5">
    <source>
        <dbReference type="SAM" id="MobiDB-lite"/>
    </source>
</evidence>
<evidence type="ECO:0000256" key="3">
    <source>
        <dbReference type="ARBA" id="ARBA00023242"/>
    </source>
</evidence>
<dbReference type="SUPFAM" id="SSF47762">
    <property type="entry name" value="PAH2 domain"/>
    <property type="match status" value="3"/>
</dbReference>
<dbReference type="AlphaFoldDB" id="A0AA38FWX1"/>
<dbReference type="PANTHER" id="PTHR12346:SF0">
    <property type="entry name" value="SIN3A, ISOFORM G"/>
    <property type="match status" value="1"/>
</dbReference>
<evidence type="ECO:0000256" key="2">
    <source>
        <dbReference type="ARBA" id="ARBA00022491"/>
    </source>
</evidence>
<feature type="compositionally biased region" description="Basic and acidic residues" evidence="5">
    <location>
        <begin position="219"/>
        <end position="247"/>
    </location>
</feature>
<evidence type="ECO:0000256" key="4">
    <source>
        <dbReference type="PROSITE-ProRule" id="PRU00810"/>
    </source>
</evidence>
<keyword evidence="3 4" id="KW-0539">Nucleus</keyword>
<proteinExistence type="predicted"/>
<feature type="domain" description="Histone deacetylase interacting" evidence="6">
    <location>
        <begin position="338"/>
        <end position="410"/>
    </location>
</feature>
<dbReference type="Pfam" id="PF08295">
    <property type="entry name" value="Sin3_corepress"/>
    <property type="match status" value="1"/>
</dbReference>
<accession>A0AA38FWX1</accession>
<dbReference type="Pfam" id="PF02671">
    <property type="entry name" value="PAH"/>
    <property type="match status" value="2"/>
</dbReference>
<feature type="region of interest" description="Disordered" evidence="5">
    <location>
        <begin position="163"/>
        <end position="247"/>
    </location>
</feature>
<dbReference type="InterPro" id="IPR039774">
    <property type="entry name" value="Sin3-like"/>
</dbReference>
<dbReference type="InterPro" id="IPR003822">
    <property type="entry name" value="PAH"/>
</dbReference>
<evidence type="ECO:0000313" key="8">
    <source>
        <dbReference type="Proteomes" id="UP000824469"/>
    </source>
</evidence>
<gene>
    <name evidence="7" type="ORF">KI387_026420</name>
</gene>
<evidence type="ECO:0000259" key="6">
    <source>
        <dbReference type="SMART" id="SM00761"/>
    </source>
</evidence>
<dbReference type="SMART" id="SM00761">
    <property type="entry name" value="HDAC_interact"/>
    <property type="match status" value="1"/>
</dbReference>
<protein>
    <recommendedName>
        <fullName evidence="6">Histone deacetylase interacting domain-containing protein</fullName>
    </recommendedName>
</protein>
<dbReference type="GO" id="GO:0000122">
    <property type="term" value="P:negative regulation of transcription by RNA polymerase II"/>
    <property type="evidence" value="ECO:0007669"/>
    <property type="project" value="TreeGrafter"/>
</dbReference>
<dbReference type="Proteomes" id="UP000824469">
    <property type="component" value="Unassembled WGS sequence"/>
</dbReference>
<reference evidence="7 8" key="1">
    <citation type="journal article" date="2021" name="Nat. Plants">
        <title>The Taxus genome provides insights into paclitaxel biosynthesis.</title>
        <authorList>
            <person name="Xiong X."/>
            <person name="Gou J."/>
            <person name="Liao Q."/>
            <person name="Li Y."/>
            <person name="Zhou Q."/>
            <person name="Bi G."/>
            <person name="Li C."/>
            <person name="Du R."/>
            <person name="Wang X."/>
            <person name="Sun T."/>
            <person name="Guo L."/>
            <person name="Liang H."/>
            <person name="Lu P."/>
            <person name="Wu Y."/>
            <person name="Zhang Z."/>
            <person name="Ro D.K."/>
            <person name="Shang Y."/>
            <person name="Huang S."/>
            <person name="Yan J."/>
        </authorList>
    </citation>
    <scope>NUCLEOTIDE SEQUENCE [LARGE SCALE GENOMIC DNA]</scope>
    <source>
        <strain evidence="7">Ta-2019</strain>
    </source>
</reference>
<dbReference type="OMA" id="RTECISI"/>
<dbReference type="InterPro" id="IPR036600">
    <property type="entry name" value="PAH_sf"/>
</dbReference>
<dbReference type="PANTHER" id="PTHR12346">
    <property type="entry name" value="SIN3B-RELATED"/>
    <property type="match status" value="1"/>
</dbReference>
<dbReference type="GO" id="GO:0000118">
    <property type="term" value="C:histone deacetylase complex"/>
    <property type="evidence" value="ECO:0007669"/>
    <property type="project" value="TreeGrafter"/>
</dbReference>
<evidence type="ECO:0000256" key="1">
    <source>
        <dbReference type="ARBA" id="ARBA00004123"/>
    </source>
</evidence>
<name>A0AA38FWX1_TAXCH</name>
<feature type="non-terminal residue" evidence="7">
    <location>
        <position position="476"/>
    </location>
</feature>
<dbReference type="GO" id="GO:0003714">
    <property type="term" value="F:transcription corepressor activity"/>
    <property type="evidence" value="ECO:0007669"/>
    <property type="project" value="InterPro"/>
</dbReference>
<dbReference type="GO" id="GO:0000785">
    <property type="term" value="C:chromatin"/>
    <property type="evidence" value="ECO:0007669"/>
    <property type="project" value="TreeGrafter"/>
</dbReference>
<keyword evidence="8" id="KW-1185">Reference proteome</keyword>
<dbReference type="EMBL" id="JAHRHJ020000006">
    <property type="protein sequence ID" value="KAH9311385.1"/>
    <property type="molecule type" value="Genomic_DNA"/>
</dbReference>
<evidence type="ECO:0000313" key="7">
    <source>
        <dbReference type="EMBL" id="KAH9311385.1"/>
    </source>
</evidence>
<comment type="subcellular location">
    <subcellularLocation>
        <location evidence="1 4">Nucleus</location>
    </subcellularLocation>
</comment>
<keyword evidence="2" id="KW-0678">Repressor</keyword>